<dbReference type="AlphaFoldDB" id="A0A9W8JLZ8"/>
<protein>
    <recommendedName>
        <fullName evidence="4">Xylosidase/arabinosidase</fullName>
    </recommendedName>
</protein>
<feature type="region of interest" description="Disordered" evidence="1">
    <location>
        <begin position="453"/>
        <end position="503"/>
    </location>
</feature>
<reference evidence="2" key="1">
    <citation type="submission" date="2022-06" db="EMBL/GenBank/DDBJ databases">
        <title>Genome Sequence of Candolleomyces eurysporus.</title>
        <authorList>
            <person name="Buettner E."/>
        </authorList>
    </citation>
    <scope>NUCLEOTIDE SEQUENCE</scope>
    <source>
        <strain evidence="2">VTCC 930004</strain>
    </source>
</reference>
<name>A0A9W8JLZ8_9AGAR</name>
<evidence type="ECO:0008006" key="4">
    <source>
        <dbReference type="Google" id="ProtNLM"/>
    </source>
</evidence>
<keyword evidence="3" id="KW-1185">Reference proteome</keyword>
<proteinExistence type="predicted"/>
<feature type="compositionally biased region" description="Polar residues" evidence="1">
    <location>
        <begin position="474"/>
        <end position="503"/>
    </location>
</feature>
<dbReference type="OrthoDB" id="2589715at2759"/>
<feature type="compositionally biased region" description="Low complexity" evidence="1">
    <location>
        <begin position="367"/>
        <end position="381"/>
    </location>
</feature>
<accession>A0A9W8JLZ8</accession>
<organism evidence="2 3">
    <name type="scientific">Candolleomyces eurysporus</name>
    <dbReference type="NCBI Taxonomy" id="2828524"/>
    <lineage>
        <taxon>Eukaryota</taxon>
        <taxon>Fungi</taxon>
        <taxon>Dikarya</taxon>
        <taxon>Basidiomycota</taxon>
        <taxon>Agaricomycotina</taxon>
        <taxon>Agaricomycetes</taxon>
        <taxon>Agaricomycetidae</taxon>
        <taxon>Agaricales</taxon>
        <taxon>Agaricineae</taxon>
        <taxon>Psathyrellaceae</taxon>
        <taxon>Candolleomyces</taxon>
    </lineage>
</organism>
<feature type="region of interest" description="Disordered" evidence="1">
    <location>
        <begin position="355"/>
        <end position="414"/>
    </location>
</feature>
<evidence type="ECO:0000313" key="3">
    <source>
        <dbReference type="Proteomes" id="UP001140091"/>
    </source>
</evidence>
<evidence type="ECO:0000313" key="2">
    <source>
        <dbReference type="EMBL" id="KAJ2933265.1"/>
    </source>
</evidence>
<feature type="compositionally biased region" description="Low complexity" evidence="1">
    <location>
        <begin position="453"/>
        <end position="467"/>
    </location>
</feature>
<sequence>MLFSSRNAQTVQRHFHWMAEHGVDGAFLQRFVGQCDVDGGHHGIRRIRDEVGDRVREAAEKEGRVFAIMYDVTGVPAERVQRILEQDWLHLLHHKRILDSPNYLREKGAPVVALYGFGFEHAGHTPALVRNIAQFFRNATPGGVYLMAGTPTHWRTGDGDADRNPEFIDVWLNEFDAISPWTIGRFKTEDEADNFAEGRMKADADLIQRRNSEGRWKRVDYIPVVFPGGSGYNLSEGKWAFNDIPRNGGRFLWRQIFNARRAGARIIYGAMWDEYDEGTAFLPAVSIKRMLPVSDKFNFLALDADGNSDLPSDWYMRICGFAAEGLRSERRIFDSFPSKELQDYWGTRPKYEIVPVRPTGSSGQNVASSSGAGPSGAASSGSAGGDGGQSYEDWLASQKSDQGEEAPPPPYSLEAEEPAAPIAQAAPAEVPPQSTSVAPASTGAVAPALAASVSGASQSQGPSAPTAASPPPVNQQTYPQNFGPQSTNTLPPANDPNSVTGISNNLNAMSLGGYLPQQSQSGPASSSEYRPVFLWTPPYSSSDCSIQYIVISIGSRTPSKTTIHSGDYGRSCSSFRTMATCRMGYFFVVDCSDTGSAYSGNAIHTSWRCQFNQTADIQCQLIRVYYEWTS</sequence>
<evidence type="ECO:0000256" key="1">
    <source>
        <dbReference type="SAM" id="MobiDB-lite"/>
    </source>
</evidence>
<feature type="non-terminal residue" evidence="2">
    <location>
        <position position="630"/>
    </location>
</feature>
<gene>
    <name evidence="2" type="ORF">H1R20_g3825</name>
</gene>
<dbReference type="Gene3D" id="3.20.20.80">
    <property type="entry name" value="Glycosidases"/>
    <property type="match status" value="1"/>
</dbReference>
<comment type="caution">
    <text evidence="2">The sequence shown here is derived from an EMBL/GenBank/DDBJ whole genome shotgun (WGS) entry which is preliminary data.</text>
</comment>
<dbReference type="EMBL" id="JANBPK010000748">
    <property type="protein sequence ID" value="KAJ2933265.1"/>
    <property type="molecule type" value="Genomic_DNA"/>
</dbReference>
<dbReference type="CDD" id="cd11576">
    <property type="entry name" value="GH99_GH71_like_2"/>
    <property type="match status" value="1"/>
</dbReference>
<dbReference type="Proteomes" id="UP001140091">
    <property type="component" value="Unassembled WGS sequence"/>
</dbReference>